<name>A0A517YZV4_9PLAN</name>
<gene>
    <name evidence="2" type="ORF">Mal4_00500</name>
</gene>
<sequence>MSEERRSRKLSRSSRGVVAALACGLVTVLAMTTVAFNRPEKQRVDQHGLRDSVADSAEPTAVNGRNQMADVPVPDELNEESNPSRFVSQGLEQLSSPFTEETVLALNAIVARSLAAIRKFDDIRRDSHGGENAAERLRQYAVASKEAKQARSDMEAASSRVRESGEKYNEEILAAMVRFVVKVDDEIREEIESLAARQSEGEPCL</sequence>
<dbReference type="Proteomes" id="UP000320496">
    <property type="component" value="Chromosome"/>
</dbReference>
<dbReference type="EMBL" id="CP036275">
    <property type="protein sequence ID" value="QDU35768.1"/>
    <property type="molecule type" value="Genomic_DNA"/>
</dbReference>
<accession>A0A517YZV4</accession>
<evidence type="ECO:0000256" key="1">
    <source>
        <dbReference type="SAM" id="MobiDB-lite"/>
    </source>
</evidence>
<feature type="region of interest" description="Disordered" evidence="1">
    <location>
        <begin position="145"/>
        <end position="165"/>
    </location>
</feature>
<dbReference type="RefSeq" id="WP_145366471.1">
    <property type="nucleotide sequence ID" value="NZ_CP036275.1"/>
</dbReference>
<feature type="region of interest" description="Disordered" evidence="1">
    <location>
        <begin position="41"/>
        <end position="68"/>
    </location>
</feature>
<evidence type="ECO:0000313" key="3">
    <source>
        <dbReference type="Proteomes" id="UP000320496"/>
    </source>
</evidence>
<organism evidence="2 3">
    <name type="scientific">Maioricimonas rarisocia</name>
    <dbReference type="NCBI Taxonomy" id="2528026"/>
    <lineage>
        <taxon>Bacteria</taxon>
        <taxon>Pseudomonadati</taxon>
        <taxon>Planctomycetota</taxon>
        <taxon>Planctomycetia</taxon>
        <taxon>Planctomycetales</taxon>
        <taxon>Planctomycetaceae</taxon>
        <taxon>Maioricimonas</taxon>
    </lineage>
</organism>
<protein>
    <submittedName>
        <fullName evidence="2">Uncharacterized protein</fullName>
    </submittedName>
</protein>
<dbReference type="OrthoDB" id="10001372at2"/>
<feature type="compositionally biased region" description="Basic and acidic residues" evidence="1">
    <location>
        <begin position="41"/>
        <end position="53"/>
    </location>
</feature>
<evidence type="ECO:0000313" key="2">
    <source>
        <dbReference type="EMBL" id="QDU35768.1"/>
    </source>
</evidence>
<keyword evidence="3" id="KW-1185">Reference proteome</keyword>
<reference evidence="2 3" key="1">
    <citation type="submission" date="2019-02" db="EMBL/GenBank/DDBJ databases">
        <title>Deep-cultivation of Planctomycetes and their phenomic and genomic characterization uncovers novel biology.</title>
        <authorList>
            <person name="Wiegand S."/>
            <person name="Jogler M."/>
            <person name="Boedeker C."/>
            <person name="Pinto D."/>
            <person name="Vollmers J."/>
            <person name="Rivas-Marin E."/>
            <person name="Kohn T."/>
            <person name="Peeters S.H."/>
            <person name="Heuer A."/>
            <person name="Rast P."/>
            <person name="Oberbeckmann S."/>
            <person name="Bunk B."/>
            <person name="Jeske O."/>
            <person name="Meyerdierks A."/>
            <person name="Storesund J.E."/>
            <person name="Kallscheuer N."/>
            <person name="Luecker S."/>
            <person name="Lage O.M."/>
            <person name="Pohl T."/>
            <person name="Merkel B.J."/>
            <person name="Hornburger P."/>
            <person name="Mueller R.-W."/>
            <person name="Bruemmer F."/>
            <person name="Labrenz M."/>
            <person name="Spormann A.M."/>
            <person name="Op den Camp H."/>
            <person name="Overmann J."/>
            <person name="Amann R."/>
            <person name="Jetten M.S.M."/>
            <person name="Mascher T."/>
            <person name="Medema M.H."/>
            <person name="Devos D.P."/>
            <person name="Kaster A.-K."/>
            <person name="Ovreas L."/>
            <person name="Rohde M."/>
            <person name="Galperin M.Y."/>
            <person name="Jogler C."/>
        </authorList>
    </citation>
    <scope>NUCLEOTIDE SEQUENCE [LARGE SCALE GENOMIC DNA]</scope>
    <source>
        <strain evidence="2 3">Mal4</strain>
    </source>
</reference>
<dbReference type="AlphaFoldDB" id="A0A517YZV4"/>
<dbReference type="KEGG" id="mri:Mal4_00500"/>
<proteinExistence type="predicted"/>